<dbReference type="RefSeq" id="WP_353866881.1">
    <property type="nucleotide sequence ID" value="NZ_CP088295.1"/>
</dbReference>
<proteinExistence type="predicted"/>
<dbReference type="EMBL" id="CP088295">
    <property type="protein sequence ID" value="UUY02311.1"/>
    <property type="molecule type" value="Genomic_DNA"/>
</dbReference>
<organism evidence="1 2">
    <name type="scientific">Svornostia abyssi</name>
    <dbReference type="NCBI Taxonomy" id="2898438"/>
    <lineage>
        <taxon>Bacteria</taxon>
        <taxon>Bacillati</taxon>
        <taxon>Actinomycetota</taxon>
        <taxon>Thermoleophilia</taxon>
        <taxon>Solirubrobacterales</taxon>
        <taxon>Baekduiaceae</taxon>
        <taxon>Svornostia</taxon>
    </lineage>
</organism>
<sequence>MWQTAPEMIEESNAAMAPEYQELYAGHVQGMRKTVRFIQKQASPPETVVAAIEKALTAEKPRARYVVGTDSKAQLVAKALLPTRVFDAVIARGTGTPKHREAG</sequence>
<accession>A0ABY5PCA9</accession>
<dbReference type="Proteomes" id="UP001058860">
    <property type="component" value="Chromosome"/>
</dbReference>
<reference evidence="2" key="1">
    <citation type="submission" date="2021-11" db="EMBL/GenBank/DDBJ databases">
        <title>Cultivation dependent microbiological survey of springs from the worlds oldest radium mine currently devoted to the extraction of radon-saturated water.</title>
        <authorList>
            <person name="Kapinusova G."/>
            <person name="Smrhova T."/>
            <person name="Strejcek M."/>
            <person name="Suman J."/>
            <person name="Jani K."/>
            <person name="Pajer P."/>
            <person name="Uhlik O."/>
        </authorList>
    </citation>
    <scope>NUCLEOTIDE SEQUENCE [LARGE SCALE GENOMIC DNA]</scope>
    <source>
        <strain evidence="2">J379</strain>
    </source>
</reference>
<evidence type="ECO:0000313" key="1">
    <source>
        <dbReference type="EMBL" id="UUY02311.1"/>
    </source>
</evidence>
<gene>
    <name evidence="1" type="ORF">LRS13_16545</name>
</gene>
<protein>
    <submittedName>
        <fullName evidence="1">Uncharacterized protein</fullName>
    </submittedName>
</protein>
<keyword evidence="2" id="KW-1185">Reference proteome</keyword>
<evidence type="ECO:0000313" key="2">
    <source>
        <dbReference type="Proteomes" id="UP001058860"/>
    </source>
</evidence>
<name>A0ABY5PCA9_9ACTN</name>
<dbReference type="Gene3D" id="3.40.50.720">
    <property type="entry name" value="NAD(P)-binding Rossmann-like Domain"/>
    <property type="match status" value="1"/>
</dbReference>